<dbReference type="EMBL" id="LHPF02000042">
    <property type="protein sequence ID" value="PSC68084.1"/>
    <property type="molecule type" value="Genomic_DNA"/>
</dbReference>
<dbReference type="InterPro" id="IPR050217">
    <property type="entry name" value="Peroxiredoxin"/>
</dbReference>
<dbReference type="GO" id="GO:0033554">
    <property type="term" value="P:cellular response to stress"/>
    <property type="evidence" value="ECO:0007669"/>
    <property type="project" value="TreeGrafter"/>
</dbReference>
<dbReference type="Pfam" id="PF00069">
    <property type="entry name" value="Pkinase"/>
    <property type="match status" value="1"/>
</dbReference>
<dbReference type="PROSITE" id="PS50011">
    <property type="entry name" value="PROTEIN_KINASE_DOM"/>
    <property type="match status" value="1"/>
</dbReference>
<dbReference type="STRING" id="554055.A0A2P6V208"/>
<dbReference type="GO" id="GO:0008379">
    <property type="term" value="F:thioredoxin peroxidase activity"/>
    <property type="evidence" value="ECO:0007669"/>
    <property type="project" value="TreeGrafter"/>
</dbReference>
<accession>A0A2P6V208</accession>
<dbReference type="SUPFAM" id="SSF53098">
    <property type="entry name" value="Ribonuclease H-like"/>
    <property type="match status" value="1"/>
</dbReference>
<dbReference type="Pfam" id="PF00578">
    <property type="entry name" value="AhpC-TSA"/>
    <property type="match status" value="1"/>
</dbReference>
<dbReference type="InterPro" id="IPR036397">
    <property type="entry name" value="RNaseH_sf"/>
</dbReference>
<dbReference type="OrthoDB" id="1166510at2759"/>
<dbReference type="InterPro" id="IPR001584">
    <property type="entry name" value="Integrase_cat-core"/>
</dbReference>
<dbReference type="InterPro" id="IPR036249">
    <property type="entry name" value="Thioredoxin-like_sf"/>
</dbReference>
<sequence length="1328" mass="144590">MPLSGCRSVGAARLACFETSLGYISLAIGAYFDRDTIALPGCAKYFRPKELSNRLLRQFHLEKTIDGKEVLLRSVSRNDELGIAVSRKVLVVAAEEVPAFFAKHHGIQGQGWNSPARLFHHLHHAVPTQLMPAPGGQPRLVHGAEGFTVETAKAWCTECPVRADMAAKKPAEKRVVHPIVAIMTLMHLAADLIDLGAGRDERYRYVLVVIDVFSRYCWLYPLASKTTIGVARHLYFQFMRTQVPAKLQTDNGLEFCGKEVKELCELFNVRHAKSMPGHPETNGCVERKNRELKNKIRALLMACPLFDWAFHVLTVMQMVNNSPTSALGGMAPTKALFGTLPSNMNLPLLDDIVRLLGFTSSAEANDADTPPAPATRKGSAAQPKRRRTLSELVLPSDSEDEASDDAALDEATLQIAATASPLGRRSTRTNAGGRLSQLVADELLDEAGEVPTRALPQRATAMRSPSGKRRAATSLLDQLAAIAAECDAADELDKVDDSSDGAGTSADAEAAAILTAHHGAHQEQVLALHVRNRQRIRSQGGKGGAEFDIGDAVLLKPASMGKVGTSTIQRKRLTCRVVGVAEQTGKYHLRCNTGLLKGTYGGGEVLRPAPAESAAELNFAADADSSEAPLVTLTAAEASMMRRLLHPNVVQDLKPHNILLTQEWVAKIGDVGLARLFNRTRLSLGGQIGTFDYCAPEVLLGRGATPASDVFRYGVILFQKELVLEKLRRAASRIPADEQSPNMLALDRGMEIGQRACAEVAAALRDSVDPSGSAASMCKGLAHLLQAQALKSGGGGQAGVTVPVFTRVPLTTMPGLDALGTLKVLCSPLLAAAALQQHCPEVSLEDLHRYCLMVRLIVTVDHLAAPPTQALLTDCQVLIDSGSTECINAVFLGMTVAAQLPQFVPPGATRQELLARYLEAAVEYAMQRKCWLTASDLAYSHGRAALVWLAEAPQHMQSRLEQARGRRARRQGQQQQQQQQQQQEAAPAARGSAEELRQRALGLVELMQSLEPRLRPWLPSGIMHSQLEMRRELQRLLGVPIIDGEVKQVSLSDYKGKYVILFFYPKDFTFVCPTEIIAFSDRAKEFEALNCQLLACSTDTPEVHLAWIKTARKRGGLGFMQIPILADVTKEVSAVYGTLKRDAGIALRGLYVINPEGVLEHVTINNFPIGRNAVQYVAEHGEVCPAGWKPGDKTMVADPEKSLEYFESLEEEEAEDEPGSKLPKIKSKKDMDDLIASGKKVVVKFWAPWCNKCRMIAPKVDGMQAQNPDVSFVSFDTTEAALENLTAELGVKALPQFRFYANGKEVLEPIKGYKLQTLADAISKLNGM</sequence>
<dbReference type="GO" id="GO:0015074">
    <property type="term" value="P:DNA integration"/>
    <property type="evidence" value="ECO:0007669"/>
    <property type="project" value="InterPro"/>
</dbReference>
<dbReference type="CDD" id="cd02947">
    <property type="entry name" value="TRX_family"/>
    <property type="match status" value="1"/>
</dbReference>
<dbReference type="SUPFAM" id="SSF56112">
    <property type="entry name" value="Protein kinase-like (PK-like)"/>
    <property type="match status" value="1"/>
</dbReference>
<feature type="domain" description="Thioredoxin" evidence="11">
    <location>
        <begin position="1027"/>
        <end position="1185"/>
    </location>
</feature>
<dbReference type="GO" id="GO:0045454">
    <property type="term" value="P:cell redox homeostasis"/>
    <property type="evidence" value="ECO:0007669"/>
    <property type="project" value="TreeGrafter"/>
</dbReference>
<keyword evidence="13" id="KW-1185">Reference proteome</keyword>
<evidence type="ECO:0000259" key="11">
    <source>
        <dbReference type="PROSITE" id="PS51352"/>
    </source>
</evidence>
<feature type="region of interest" description="Disordered" evidence="8">
    <location>
        <begin position="959"/>
        <end position="991"/>
    </location>
</feature>
<dbReference type="Gene3D" id="3.40.30.10">
    <property type="entry name" value="Glutaredoxin"/>
    <property type="match status" value="2"/>
</dbReference>
<reference evidence="12 13" key="1">
    <citation type="journal article" date="2018" name="Plant J.">
        <title>Genome sequences of Chlorella sorokiniana UTEX 1602 and Micractinium conductrix SAG 241.80: implications to maltose excretion by a green alga.</title>
        <authorList>
            <person name="Arriola M.B."/>
            <person name="Velmurugan N."/>
            <person name="Zhang Y."/>
            <person name="Plunkett M.H."/>
            <person name="Hondzo H."/>
            <person name="Barney B.M."/>
        </authorList>
    </citation>
    <scope>NUCLEOTIDE SEQUENCE [LARGE SCALE GENOMIC DNA]</scope>
    <source>
        <strain evidence="12 13">SAG 241.80</strain>
    </source>
</reference>
<dbReference type="PROSITE" id="PS51352">
    <property type="entry name" value="THIOREDOXIN_2"/>
    <property type="match status" value="2"/>
</dbReference>
<dbReference type="Gene3D" id="3.30.420.10">
    <property type="entry name" value="Ribonuclease H-like superfamily/Ribonuclease H"/>
    <property type="match status" value="1"/>
</dbReference>
<feature type="domain" description="Thioredoxin" evidence="11">
    <location>
        <begin position="1203"/>
        <end position="1328"/>
    </location>
</feature>
<dbReference type="InterPro" id="IPR019479">
    <property type="entry name" value="Peroxiredoxin_C"/>
</dbReference>
<feature type="domain" description="Integrase catalytic" evidence="10">
    <location>
        <begin position="174"/>
        <end position="340"/>
    </location>
</feature>
<dbReference type="PANTHER" id="PTHR10681:SF171">
    <property type="entry name" value="PEROXIREDOXIN 4"/>
    <property type="match status" value="1"/>
</dbReference>
<dbReference type="GO" id="GO:0005524">
    <property type="term" value="F:ATP binding"/>
    <property type="evidence" value="ECO:0007669"/>
    <property type="project" value="InterPro"/>
</dbReference>
<dbReference type="EC" id="1.11.1.24" evidence="1"/>
<feature type="domain" description="Protein kinase" evidence="9">
    <location>
        <begin position="494"/>
        <end position="805"/>
    </location>
</feature>
<dbReference type="Gene3D" id="1.10.510.10">
    <property type="entry name" value="Transferase(Phosphotransferase) domain 1"/>
    <property type="match status" value="1"/>
</dbReference>
<dbReference type="GO" id="GO:0004672">
    <property type="term" value="F:protein kinase activity"/>
    <property type="evidence" value="ECO:0007669"/>
    <property type="project" value="InterPro"/>
</dbReference>
<gene>
    <name evidence="12" type="ORF">C2E20_8296</name>
</gene>
<evidence type="ECO:0000256" key="3">
    <source>
        <dbReference type="ARBA" id="ARBA00022862"/>
    </source>
</evidence>
<dbReference type="Pfam" id="PF00085">
    <property type="entry name" value="Thioredoxin"/>
    <property type="match status" value="1"/>
</dbReference>
<dbReference type="InterPro" id="IPR013766">
    <property type="entry name" value="Thioredoxin_domain"/>
</dbReference>
<comment type="function">
    <text evidence="6">Thiol-specific peroxidase that catalyzes the reduction of hydrogen peroxide and organic hydroperoxides to water and alcohols, respectively. Plays a role in cell protection against oxidative stress by detoxifying peroxides. May be an antioxidant enzyme particularly in the developing shoot and photosynthesizing leaf.</text>
</comment>
<keyword evidence="4" id="KW-0560">Oxidoreductase</keyword>
<evidence type="ECO:0000259" key="9">
    <source>
        <dbReference type="PROSITE" id="PS50011"/>
    </source>
</evidence>
<dbReference type="InterPro" id="IPR012337">
    <property type="entry name" value="RNaseH-like_sf"/>
</dbReference>
<keyword evidence="3" id="KW-0049">Antioxidant</keyword>
<dbReference type="CDD" id="cd03015">
    <property type="entry name" value="PRX_Typ2cys"/>
    <property type="match status" value="1"/>
</dbReference>
<dbReference type="GO" id="GO:0005829">
    <property type="term" value="C:cytosol"/>
    <property type="evidence" value="ECO:0007669"/>
    <property type="project" value="TreeGrafter"/>
</dbReference>
<feature type="region of interest" description="Disordered" evidence="8">
    <location>
        <begin position="363"/>
        <end position="405"/>
    </location>
</feature>
<comment type="caution">
    <text evidence="12">The sequence shown here is derived from an EMBL/GenBank/DDBJ whole genome shotgun (WGS) entry which is preliminary data.</text>
</comment>
<dbReference type="PANTHER" id="PTHR10681">
    <property type="entry name" value="THIOREDOXIN PEROXIDASE"/>
    <property type="match status" value="1"/>
</dbReference>
<proteinExistence type="predicted"/>
<dbReference type="Pfam" id="PF10417">
    <property type="entry name" value="1-cysPrx_C"/>
    <property type="match status" value="1"/>
</dbReference>
<evidence type="ECO:0000256" key="6">
    <source>
        <dbReference type="ARBA" id="ARBA00045169"/>
    </source>
</evidence>
<dbReference type="SUPFAM" id="SSF52833">
    <property type="entry name" value="Thioredoxin-like"/>
    <property type="match status" value="2"/>
</dbReference>
<dbReference type="Pfam" id="PF00665">
    <property type="entry name" value="rve"/>
    <property type="match status" value="1"/>
</dbReference>
<evidence type="ECO:0000313" key="12">
    <source>
        <dbReference type="EMBL" id="PSC68084.1"/>
    </source>
</evidence>
<evidence type="ECO:0000313" key="13">
    <source>
        <dbReference type="Proteomes" id="UP000239649"/>
    </source>
</evidence>
<evidence type="ECO:0000256" key="7">
    <source>
        <dbReference type="ARBA" id="ARBA00049091"/>
    </source>
</evidence>
<dbReference type="InterPro" id="IPR011009">
    <property type="entry name" value="Kinase-like_dom_sf"/>
</dbReference>
<organism evidence="12 13">
    <name type="scientific">Micractinium conductrix</name>
    <dbReference type="NCBI Taxonomy" id="554055"/>
    <lineage>
        <taxon>Eukaryota</taxon>
        <taxon>Viridiplantae</taxon>
        <taxon>Chlorophyta</taxon>
        <taxon>core chlorophytes</taxon>
        <taxon>Trebouxiophyceae</taxon>
        <taxon>Chlorellales</taxon>
        <taxon>Chlorellaceae</taxon>
        <taxon>Chlorella clade</taxon>
        <taxon>Micractinium</taxon>
    </lineage>
</organism>
<evidence type="ECO:0000259" key="10">
    <source>
        <dbReference type="PROSITE" id="PS50994"/>
    </source>
</evidence>
<dbReference type="GO" id="GO:0003676">
    <property type="term" value="F:nucleic acid binding"/>
    <property type="evidence" value="ECO:0007669"/>
    <property type="project" value="InterPro"/>
</dbReference>
<keyword evidence="2" id="KW-0575">Peroxidase</keyword>
<dbReference type="GO" id="GO:0006979">
    <property type="term" value="P:response to oxidative stress"/>
    <property type="evidence" value="ECO:0007669"/>
    <property type="project" value="TreeGrafter"/>
</dbReference>
<protein>
    <recommendedName>
        <fullName evidence="1">thioredoxin-dependent peroxiredoxin</fullName>
        <ecNumber evidence="1">1.11.1.24</ecNumber>
    </recommendedName>
</protein>
<comment type="catalytic activity">
    <reaction evidence="7">
        <text>a hydroperoxide + [thioredoxin]-dithiol = an alcohol + [thioredoxin]-disulfide + H2O</text>
        <dbReference type="Rhea" id="RHEA:62620"/>
        <dbReference type="Rhea" id="RHEA-COMP:10698"/>
        <dbReference type="Rhea" id="RHEA-COMP:10700"/>
        <dbReference type="ChEBI" id="CHEBI:15377"/>
        <dbReference type="ChEBI" id="CHEBI:29950"/>
        <dbReference type="ChEBI" id="CHEBI:30879"/>
        <dbReference type="ChEBI" id="CHEBI:35924"/>
        <dbReference type="ChEBI" id="CHEBI:50058"/>
        <dbReference type="EC" id="1.11.1.24"/>
    </reaction>
</comment>
<name>A0A2P6V208_9CHLO</name>
<dbReference type="InterPro" id="IPR000719">
    <property type="entry name" value="Prot_kinase_dom"/>
</dbReference>
<dbReference type="PROSITE" id="PS50994">
    <property type="entry name" value="INTEGRASE"/>
    <property type="match status" value="1"/>
</dbReference>
<dbReference type="Proteomes" id="UP000239649">
    <property type="component" value="Unassembled WGS sequence"/>
</dbReference>
<evidence type="ECO:0000256" key="2">
    <source>
        <dbReference type="ARBA" id="ARBA00022559"/>
    </source>
</evidence>
<evidence type="ECO:0000256" key="4">
    <source>
        <dbReference type="ARBA" id="ARBA00023002"/>
    </source>
</evidence>
<feature type="compositionally biased region" description="Low complexity" evidence="8">
    <location>
        <begin position="971"/>
        <end position="991"/>
    </location>
</feature>
<evidence type="ECO:0000256" key="5">
    <source>
        <dbReference type="ARBA" id="ARBA00023284"/>
    </source>
</evidence>
<keyword evidence="5" id="KW-0676">Redox-active center</keyword>
<dbReference type="GO" id="GO:0042744">
    <property type="term" value="P:hydrogen peroxide catabolic process"/>
    <property type="evidence" value="ECO:0007669"/>
    <property type="project" value="TreeGrafter"/>
</dbReference>
<evidence type="ECO:0000256" key="8">
    <source>
        <dbReference type="SAM" id="MobiDB-lite"/>
    </source>
</evidence>
<evidence type="ECO:0000256" key="1">
    <source>
        <dbReference type="ARBA" id="ARBA00013017"/>
    </source>
</evidence>
<dbReference type="InterPro" id="IPR000866">
    <property type="entry name" value="AhpC/TSA"/>
</dbReference>